<dbReference type="AlphaFoldDB" id="A0A1J4K8E8"/>
<dbReference type="GeneID" id="94839484"/>
<evidence type="ECO:0000313" key="7">
    <source>
        <dbReference type="EMBL" id="OHT05942.1"/>
    </source>
</evidence>
<evidence type="ECO:0000259" key="6">
    <source>
        <dbReference type="PROSITE" id="PS50011"/>
    </source>
</evidence>
<comment type="caution">
    <text evidence="7">The sequence shown here is derived from an EMBL/GenBank/DDBJ whole genome shotgun (WGS) entry which is preliminary data.</text>
</comment>
<dbReference type="Pfam" id="PF00069">
    <property type="entry name" value="Pkinase"/>
    <property type="match status" value="1"/>
</dbReference>
<gene>
    <name evidence="7" type="ORF">TRFO_26154</name>
</gene>
<dbReference type="EC" id="2.7.11.1" evidence="1"/>
<evidence type="ECO:0000256" key="4">
    <source>
        <dbReference type="PROSITE-ProRule" id="PRU10141"/>
    </source>
</evidence>
<dbReference type="InterPro" id="IPR008271">
    <property type="entry name" value="Ser/Thr_kinase_AS"/>
</dbReference>
<evidence type="ECO:0000256" key="5">
    <source>
        <dbReference type="RuleBase" id="RU000304"/>
    </source>
</evidence>
<dbReference type="GO" id="GO:0004674">
    <property type="term" value="F:protein serine/threonine kinase activity"/>
    <property type="evidence" value="ECO:0007669"/>
    <property type="project" value="UniProtKB-KW"/>
</dbReference>
<dbReference type="PROSITE" id="PS00107">
    <property type="entry name" value="PROTEIN_KINASE_ATP"/>
    <property type="match status" value="1"/>
</dbReference>
<keyword evidence="2 4" id="KW-0547">Nucleotide-binding</keyword>
<dbReference type="PROSITE" id="PS00108">
    <property type="entry name" value="PROTEIN_KINASE_ST"/>
    <property type="match status" value="1"/>
</dbReference>
<dbReference type="SMART" id="SM00220">
    <property type="entry name" value="S_TKc"/>
    <property type="match status" value="1"/>
</dbReference>
<dbReference type="Proteomes" id="UP000179807">
    <property type="component" value="Unassembled WGS sequence"/>
</dbReference>
<dbReference type="GO" id="GO:0005524">
    <property type="term" value="F:ATP binding"/>
    <property type="evidence" value="ECO:0007669"/>
    <property type="project" value="UniProtKB-UniRule"/>
</dbReference>
<dbReference type="VEuPathDB" id="TrichDB:TRFO_26154"/>
<evidence type="ECO:0000256" key="1">
    <source>
        <dbReference type="ARBA" id="ARBA00012513"/>
    </source>
</evidence>
<accession>A0A1J4K8E8</accession>
<keyword evidence="5" id="KW-0723">Serine/threonine-protein kinase</keyword>
<dbReference type="InterPro" id="IPR000719">
    <property type="entry name" value="Prot_kinase_dom"/>
</dbReference>
<proteinExistence type="inferred from homology"/>
<evidence type="ECO:0000256" key="2">
    <source>
        <dbReference type="ARBA" id="ARBA00022741"/>
    </source>
</evidence>
<dbReference type="PROSITE" id="PS50011">
    <property type="entry name" value="PROTEIN_KINASE_DOM"/>
    <property type="match status" value="1"/>
</dbReference>
<dbReference type="RefSeq" id="XP_068359078.1">
    <property type="nucleotide sequence ID" value="XM_068504780.1"/>
</dbReference>
<protein>
    <recommendedName>
        <fullName evidence="1">non-specific serine/threonine protein kinase</fullName>
        <ecNumber evidence="1">2.7.11.1</ecNumber>
    </recommendedName>
</protein>
<keyword evidence="7" id="KW-0418">Kinase</keyword>
<evidence type="ECO:0000313" key="8">
    <source>
        <dbReference type="Proteomes" id="UP000179807"/>
    </source>
</evidence>
<name>A0A1J4K8E8_9EUKA</name>
<dbReference type="InterPro" id="IPR011009">
    <property type="entry name" value="Kinase-like_dom_sf"/>
</dbReference>
<evidence type="ECO:0000256" key="3">
    <source>
        <dbReference type="ARBA" id="ARBA00022840"/>
    </source>
</evidence>
<dbReference type="EMBL" id="MLAK01000741">
    <property type="protein sequence ID" value="OHT05942.1"/>
    <property type="molecule type" value="Genomic_DNA"/>
</dbReference>
<organism evidence="7 8">
    <name type="scientific">Tritrichomonas foetus</name>
    <dbReference type="NCBI Taxonomy" id="1144522"/>
    <lineage>
        <taxon>Eukaryota</taxon>
        <taxon>Metamonada</taxon>
        <taxon>Parabasalia</taxon>
        <taxon>Tritrichomonadida</taxon>
        <taxon>Tritrichomonadidae</taxon>
        <taxon>Tritrichomonas</taxon>
    </lineage>
</organism>
<dbReference type="PANTHER" id="PTHR11909">
    <property type="entry name" value="CASEIN KINASE-RELATED"/>
    <property type="match status" value="1"/>
</dbReference>
<dbReference type="OrthoDB" id="2145593at2759"/>
<keyword evidence="7" id="KW-0808">Transferase</keyword>
<dbReference type="Gene3D" id="1.10.510.10">
    <property type="entry name" value="Transferase(Phosphotransferase) domain 1"/>
    <property type="match status" value="1"/>
</dbReference>
<keyword evidence="3 4" id="KW-0067">ATP-binding</keyword>
<dbReference type="InterPro" id="IPR050235">
    <property type="entry name" value="CK1_Ser-Thr_kinase"/>
</dbReference>
<dbReference type="InterPro" id="IPR017441">
    <property type="entry name" value="Protein_kinase_ATP_BS"/>
</dbReference>
<reference evidence="7" key="1">
    <citation type="submission" date="2016-10" db="EMBL/GenBank/DDBJ databases">
        <authorList>
            <person name="Benchimol M."/>
            <person name="Almeida L.G."/>
            <person name="Vasconcelos A.T."/>
            <person name="Perreira-Neves A."/>
            <person name="Rosa I.A."/>
            <person name="Tasca T."/>
            <person name="Bogo M.R."/>
            <person name="de Souza W."/>
        </authorList>
    </citation>
    <scope>NUCLEOTIDE SEQUENCE [LARGE SCALE GENOMIC DNA]</scope>
    <source>
        <strain evidence="7">K</strain>
    </source>
</reference>
<feature type="domain" description="Protein kinase" evidence="6">
    <location>
        <begin position="4"/>
        <end position="282"/>
    </location>
</feature>
<comment type="similarity">
    <text evidence="5">Belongs to the protein kinase superfamily.</text>
</comment>
<keyword evidence="8" id="KW-1185">Reference proteome</keyword>
<feature type="binding site" evidence="4">
    <location>
        <position position="33"/>
    </location>
    <ligand>
        <name>ATP</name>
        <dbReference type="ChEBI" id="CHEBI:30616"/>
    </ligand>
</feature>
<sequence length="352" mass="40504">MIHYRTSRSLGSGAFGNVLYGYNMKTHDEAAIKITKCDIGMTHMIREIEVYNALSGSPGFPRLVEVEIEDNKIYMGMELLGKNLRELFISQKKVFHLKTVAMFADQAFSRLQLLHSKGYVHCDVKPDNFCIGSLGNSNQIYLIDFGLSHKFTCNESLNFTGASSRFEGTTKFASIAAHTGKCIYPKDDLESLVYTIIYFLKGKLPWKYDTTKSSSNTNKSMKRESVLYLKKTISVNELCEDLPEEIIDIIHDIKSLNNWEMPNYSLYREKIRTLMSKMNMFYDYKYDWIQRGIKPMFSFPSKLDAVSNDQMFPEMKKRSNSKPLFPLPKFNQSPIKPLAKSTSQFLPHSFMS</sequence>
<dbReference type="SUPFAM" id="SSF56112">
    <property type="entry name" value="Protein kinase-like (PK-like)"/>
    <property type="match status" value="1"/>
</dbReference>